<dbReference type="InterPro" id="IPR004424">
    <property type="entry name" value="IspE"/>
</dbReference>
<dbReference type="InterPro" id="IPR014721">
    <property type="entry name" value="Ribsml_uS5_D2-typ_fold_subgr"/>
</dbReference>
<evidence type="ECO:0000259" key="11">
    <source>
        <dbReference type="Pfam" id="PF00288"/>
    </source>
</evidence>
<comment type="caution">
    <text evidence="13">The sequence shown here is derived from an EMBL/GenBank/DDBJ whole genome shotgun (WGS) entry which is preliminary data.</text>
</comment>
<evidence type="ECO:0000256" key="3">
    <source>
        <dbReference type="ARBA" id="ARBA00017473"/>
    </source>
</evidence>
<evidence type="ECO:0000256" key="2">
    <source>
        <dbReference type="ARBA" id="ARBA00012052"/>
    </source>
</evidence>
<feature type="domain" description="GHMP kinase N-terminal" evidence="11">
    <location>
        <begin position="66"/>
        <end position="143"/>
    </location>
</feature>
<dbReference type="PANTHER" id="PTHR43527:SF2">
    <property type="entry name" value="4-DIPHOSPHOCYTIDYL-2-C-METHYL-D-ERYTHRITOL KINASE, CHLOROPLASTIC"/>
    <property type="match status" value="1"/>
</dbReference>
<dbReference type="SUPFAM" id="SSF54211">
    <property type="entry name" value="Ribosomal protein S5 domain 2-like"/>
    <property type="match status" value="1"/>
</dbReference>
<dbReference type="Proteomes" id="UP001595962">
    <property type="component" value="Unassembled WGS sequence"/>
</dbReference>
<evidence type="ECO:0000313" key="13">
    <source>
        <dbReference type="EMBL" id="MFC4655765.1"/>
    </source>
</evidence>
<evidence type="ECO:0000256" key="6">
    <source>
        <dbReference type="ARBA" id="ARBA00022777"/>
    </source>
</evidence>
<dbReference type="Pfam" id="PF08544">
    <property type="entry name" value="GHMP_kinases_C"/>
    <property type="match status" value="1"/>
</dbReference>
<keyword evidence="14" id="KW-1185">Reference proteome</keyword>
<dbReference type="NCBIfam" id="TIGR00154">
    <property type="entry name" value="ispE"/>
    <property type="match status" value="1"/>
</dbReference>
<dbReference type="InterPro" id="IPR013750">
    <property type="entry name" value="GHMP_kinase_C_dom"/>
</dbReference>
<evidence type="ECO:0000256" key="1">
    <source>
        <dbReference type="ARBA" id="ARBA00009684"/>
    </source>
</evidence>
<feature type="active site" evidence="10">
    <location>
        <position position="11"/>
    </location>
</feature>
<keyword evidence="6 10" id="KW-0418">Kinase</keyword>
<feature type="binding site" evidence="10">
    <location>
        <begin position="94"/>
        <end position="104"/>
    </location>
    <ligand>
        <name>ATP</name>
        <dbReference type="ChEBI" id="CHEBI:30616"/>
    </ligand>
</feature>
<proteinExistence type="inferred from homology"/>
<evidence type="ECO:0000256" key="10">
    <source>
        <dbReference type="HAMAP-Rule" id="MF_00061"/>
    </source>
</evidence>
<dbReference type="InterPro" id="IPR020568">
    <property type="entry name" value="Ribosomal_Su5_D2-typ_SF"/>
</dbReference>
<feature type="active site" evidence="10">
    <location>
        <position position="136"/>
    </location>
</feature>
<comment type="catalytic activity">
    <reaction evidence="10">
        <text>4-CDP-2-C-methyl-D-erythritol + ATP = 4-CDP-2-C-methyl-D-erythritol 2-phosphate + ADP + H(+)</text>
        <dbReference type="Rhea" id="RHEA:18437"/>
        <dbReference type="ChEBI" id="CHEBI:15378"/>
        <dbReference type="ChEBI" id="CHEBI:30616"/>
        <dbReference type="ChEBI" id="CHEBI:57823"/>
        <dbReference type="ChEBI" id="CHEBI:57919"/>
        <dbReference type="ChEBI" id="CHEBI:456216"/>
        <dbReference type="EC" id="2.7.1.148"/>
    </reaction>
</comment>
<dbReference type="Gene3D" id="3.30.70.890">
    <property type="entry name" value="GHMP kinase, C-terminal domain"/>
    <property type="match status" value="1"/>
</dbReference>
<comment type="similarity">
    <text evidence="1 10">Belongs to the GHMP kinase family. IspE subfamily.</text>
</comment>
<keyword evidence="7 10" id="KW-0067">ATP-binding</keyword>
<keyword evidence="5 10" id="KW-0547">Nucleotide-binding</keyword>
<keyword evidence="4 10" id="KW-0808">Transferase</keyword>
<dbReference type="InterPro" id="IPR006204">
    <property type="entry name" value="GHMP_kinase_N_dom"/>
</dbReference>
<protein>
    <recommendedName>
        <fullName evidence="3 10">4-diphosphocytidyl-2-C-methyl-D-erythritol kinase</fullName>
        <shortName evidence="10">CMK</shortName>
        <ecNumber evidence="2 10">2.7.1.148</ecNumber>
    </recommendedName>
    <alternativeName>
        <fullName evidence="9 10">4-(cytidine-5'-diphospho)-2-C-methyl-D-erythritol kinase</fullName>
    </alternativeName>
</protein>
<keyword evidence="8 10" id="KW-0414">Isoprene biosynthesis</keyword>
<dbReference type="EC" id="2.7.1.148" evidence="2 10"/>
<evidence type="ECO:0000256" key="7">
    <source>
        <dbReference type="ARBA" id="ARBA00022840"/>
    </source>
</evidence>
<evidence type="ECO:0000256" key="9">
    <source>
        <dbReference type="ARBA" id="ARBA00032554"/>
    </source>
</evidence>
<evidence type="ECO:0000256" key="8">
    <source>
        <dbReference type="ARBA" id="ARBA00023229"/>
    </source>
</evidence>
<organism evidence="13 14">
    <name type="scientific">Rheinheimera marina</name>
    <dbReference type="NCBI Taxonomy" id="1774958"/>
    <lineage>
        <taxon>Bacteria</taxon>
        <taxon>Pseudomonadati</taxon>
        <taxon>Pseudomonadota</taxon>
        <taxon>Gammaproteobacteria</taxon>
        <taxon>Chromatiales</taxon>
        <taxon>Chromatiaceae</taxon>
        <taxon>Rheinheimera</taxon>
    </lineage>
</organism>
<evidence type="ECO:0000256" key="5">
    <source>
        <dbReference type="ARBA" id="ARBA00022741"/>
    </source>
</evidence>
<evidence type="ECO:0000259" key="12">
    <source>
        <dbReference type="Pfam" id="PF08544"/>
    </source>
</evidence>
<sequence>MATLILPAPAKLNLFLHITGRRADGYHNLQTLFQLLDQGDQLQFTPRDDGQIQLRCNLPELETPDNLVLRAAALLKHKAAASAGVDIYLEKQVPMGGGLGGGSSDAATTLAALNQLWGLGLSIKELAELGLTLGADVPVFVEGQTAYAEGVGEHLQPVSLPEKYYLIVTPEVHVSTALVFQHPDLTRDTAPLTLAQLLNSDWKNDCEALVKQLYPEVALVLDWLIEYAPSRMTGTGASVFAEFPDEFSARQTLHKLPSQWRAFVAKGVAQSPLWTELKDAV</sequence>
<feature type="domain" description="GHMP kinase C-terminal" evidence="12">
    <location>
        <begin position="193"/>
        <end position="261"/>
    </location>
</feature>
<evidence type="ECO:0000313" key="14">
    <source>
        <dbReference type="Proteomes" id="UP001595962"/>
    </source>
</evidence>
<gene>
    <name evidence="10 13" type="primary">ispE</name>
    <name evidence="13" type="ORF">ACFO3I_12175</name>
</gene>
<dbReference type="InterPro" id="IPR036554">
    <property type="entry name" value="GHMP_kinase_C_sf"/>
</dbReference>
<dbReference type="EMBL" id="JBHSGB010000010">
    <property type="protein sequence ID" value="MFC4655765.1"/>
    <property type="molecule type" value="Genomic_DNA"/>
</dbReference>
<comment type="function">
    <text evidence="10">Catalyzes the phosphorylation of the position 2 hydroxy group of 4-diphosphocytidyl-2C-methyl-D-erythritol.</text>
</comment>
<dbReference type="RefSeq" id="WP_377334250.1">
    <property type="nucleotide sequence ID" value="NZ_JBHSGB010000010.1"/>
</dbReference>
<dbReference type="HAMAP" id="MF_00061">
    <property type="entry name" value="IspE"/>
    <property type="match status" value="1"/>
</dbReference>
<comment type="pathway">
    <text evidence="10">Isoprenoid biosynthesis; isopentenyl diphosphate biosynthesis via DXP pathway; isopentenyl diphosphate from 1-deoxy-D-xylulose 5-phosphate: step 3/6.</text>
</comment>
<dbReference type="Pfam" id="PF00288">
    <property type="entry name" value="GHMP_kinases_N"/>
    <property type="match status" value="1"/>
</dbReference>
<name>A0ABV9JNH8_9GAMM</name>
<dbReference type="PANTHER" id="PTHR43527">
    <property type="entry name" value="4-DIPHOSPHOCYTIDYL-2-C-METHYL-D-ERYTHRITOL KINASE, CHLOROPLASTIC"/>
    <property type="match status" value="1"/>
</dbReference>
<dbReference type="PIRSF" id="PIRSF010376">
    <property type="entry name" value="IspE"/>
    <property type="match status" value="1"/>
</dbReference>
<evidence type="ECO:0000256" key="4">
    <source>
        <dbReference type="ARBA" id="ARBA00022679"/>
    </source>
</evidence>
<dbReference type="SUPFAM" id="SSF55060">
    <property type="entry name" value="GHMP Kinase, C-terminal domain"/>
    <property type="match status" value="1"/>
</dbReference>
<reference evidence="14" key="1">
    <citation type="journal article" date="2019" name="Int. J. Syst. Evol. Microbiol.">
        <title>The Global Catalogue of Microorganisms (GCM) 10K type strain sequencing project: providing services to taxonomists for standard genome sequencing and annotation.</title>
        <authorList>
            <consortium name="The Broad Institute Genomics Platform"/>
            <consortium name="The Broad Institute Genome Sequencing Center for Infectious Disease"/>
            <person name="Wu L."/>
            <person name="Ma J."/>
        </authorList>
    </citation>
    <scope>NUCLEOTIDE SEQUENCE [LARGE SCALE GENOMIC DNA]</scope>
    <source>
        <strain evidence="14">DT28</strain>
    </source>
</reference>
<accession>A0ABV9JNH8</accession>
<dbReference type="GO" id="GO:0050515">
    <property type="term" value="F:4-(cytidine 5'-diphospho)-2-C-methyl-D-erythritol kinase activity"/>
    <property type="evidence" value="ECO:0007669"/>
    <property type="project" value="UniProtKB-EC"/>
</dbReference>
<dbReference type="Gene3D" id="3.30.230.10">
    <property type="match status" value="1"/>
</dbReference>